<sequence length="97" mass="10464">MMIPRHHWHHYIGQPVLVHTTMGTFHGYLHGITDTHVHLHGVQVANAIKCESPSIAPLNELPVSQAELVFYPAAMVALPIAAIIGITALGLGAMSGW</sequence>
<feature type="transmembrane region" description="Helical" evidence="1">
    <location>
        <begin position="68"/>
        <end position="91"/>
    </location>
</feature>
<dbReference type="AlphaFoldDB" id="A0A2U3DCC7"/>
<organism evidence="2 3">
    <name type="scientific">Sulfoacidibacillus thermotolerans</name>
    <name type="common">Acidibacillus sulfuroxidans</name>
    <dbReference type="NCBI Taxonomy" id="1765684"/>
    <lineage>
        <taxon>Bacteria</taxon>
        <taxon>Bacillati</taxon>
        <taxon>Bacillota</taxon>
        <taxon>Bacilli</taxon>
        <taxon>Bacillales</taxon>
        <taxon>Alicyclobacillaceae</taxon>
        <taxon>Sulfoacidibacillus</taxon>
    </lineage>
</organism>
<evidence type="ECO:0000313" key="3">
    <source>
        <dbReference type="Proteomes" id="UP000245380"/>
    </source>
</evidence>
<keyword evidence="1" id="KW-1133">Transmembrane helix</keyword>
<dbReference type="EMBL" id="MPDK01000002">
    <property type="protein sequence ID" value="PWI58939.1"/>
    <property type="molecule type" value="Genomic_DNA"/>
</dbReference>
<dbReference type="RefSeq" id="WP_109429538.1">
    <property type="nucleotide sequence ID" value="NZ_MPDK01000002.1"/>
</dbReference>
<accession>A0A2U3DCC7</accession>
<reference evidence="2 3" key="1">
    <citation type="submission" date="2016-11" db="EMBL/GenBank/DDBJ databases">
        <title>Comparative genomics of Acidibacillus ferroxidans species.</title>
        <authorList>
            <person name="Oliveira G."/>
            <person name="Nunes G."/>
            <person name="Oliveira R."/>
            <person name="Araujo F."/>
            <person name="Salim A."/>
            <person name="Scholte L."/>
            <person name="Morais D."/>
            <person name="Nancucheo I."/>
            <person name="Johnson D.B."/>
            <person name="Grail B."/>
            <person name="Bittencourt J."/>
            <person name="Valadares R."/>
        </authorList>
    </citation>
    <scope>NUCLEOTIDE SEQUENCE [LARGE SCALE GENOMIC DNA]</scope>
    <source>
        <strain evidence="2 3">Y002</strain>
    </source>
</reference>
<dbReference type="Proteomes" id="UP000245380">
    <property type="component" value="Unassembled WGS sequence"/>
</dbReference>
<protein>
    <submittedName>
        <fullName evidence="2">Uncharacterized protein</fullName>
    </submittedName>
</protein>
<proteinExistence type="predicted"/>
<keyword evidence="3" id="KW-1185">Reference proteome</keyword>
<gene>
    <name evidence="2" type="ORF">BM613_02370</name>
</gene>
<keyword evidence="1" id="KW-0472">Membrane</keyword>
<name>A0A2U3DCC7_SULT2</name>
<evidence type="ECO:0000313" key="2">
    <source>
        <dbReference type="EMBL" id="PWI58939.1"/>
    </source>
</evidence>
<comment type="caution">
    <text evidence="2">The sequence shown here is derived from an EMBL/GenBank/DDBJ whole genome shotgun (WGS) entry which is preliminary data.</text>
</comment>
<evidence type="ECO:0000256" key="1">
    <source>
        <dbReference type="SAM" id="Phobius"/>
    </source>
</evidence>
<keyword evidence="1" id="KW-0812">Transmembrane</keyword>
<dbReference type="OrthoDB" id="2382305at2"/>